<dbReference type="Proteomes" id="UP000178935">
    <property type="component" value="Unassembled WGS sequence"/>
</dbReference>
<evidence type="ECO:0000256" key="3">
    <source>
        <dbReference type="ARBA" id="ARBA00022723"/>
    </source>
</evidence>
<evidence type="ECO:0000256" key="2">
    <source>
        <dbReference type="ARBA" id="ARBA00022691"/>
    </source>
</evidence>
<feature type="domain" description="Radical SAM core" evidence="6">
    <location>
        <begin position="192"/>
        <end position="416"/>
    </location>
</feature>
<keyword evidence="5" id="KW-0411">Iron-sulfur</keyword>
<evidence type="ECO:0000256" key="5">
    <source>
        <dbReference type="ARBA" id="ARBA00023014"/>
    </source>
</evidence>
<protein>
    <recommendedName>
        <fullName evidence="6">Radical SAM core domain-containing protein</fullName>
    </recommendedName>
</protein>
<dbReference type="SFLD" id="SFLDS00029">
    <property type="entry name" value="Radical_SAM"/>
    <property type="match status" value="1"/>
</dbReference>
<keyword evidence="3" id="KW-0479">Metal-binding</keyword>
<dbReference type="SMART" id="SM00729">
    <property type="entry name" value="Elp3"/>
    <property type="match status" value="1"/>
</dbReference>
<dbReference type="Gene3D" id="3.20.20.70">
    <property type="entry name" value="Aldolase class I"/>
    <property type="match status" value="1"/>
</dbReference>
<organism evidence="7 8">
    <name type="scientific">Candidatus Staskawiczbacteria bacterium RIFOXYD1_FULL_32_13</name>
    <dbReference type="NCBI Taxonomy" id="1802234"/>
    <lineage>
        <taxon>Bacteria</taxon>
        <taxon>Candidatus Staskawicziibacteriota</taxon>
    </lineage>
</organism>
<dbReference type="Pfam" id="PF04055">
    <property type="entry name" value="Radical_SAM"/>
    <property type="match status" value="1"/>
</dbReference>
<evidence type="ECO:0000259" key="6">
    <source>
        <dbReference type="PROSITE" id="PS51918"/>
    </source>
</evidence>
<dbReference type="PROSITE" id="PS51918">
    <property type="entry name" value="RADICAL_SAM"/>
    <property type="match status" value="1"/>
</dbReference>
<evidence type="ECO:0000256" key="1">
    <source>
        <dbReference type="ARBA" id="ARBA00001966"/>
    </source>
</evidence>
<sequence length="487" mass="56465">MITINDRILFLNLDYGEKSVSVKDTMAGLGEVYSHKFKMPILDFIVSATVLKEADYNVKVVDNELDKVEHKELIKKIIQENYNFIFLRTSVPTIDKDLFFADLLKKSNKKIKICLFANFLDKFIGVLSKHNIDFFISGEVEFAFLDIKNKLSKENIKGIGFKNNSKFVYTGMREFSHNLDNLPLPDWSLVPYKKYSFLTCLASRGCPYNCGYCPYPVYQGSVWRTRSVENIIEELRKLLFVFKVDFVRFRDPEFTINRQRTVDICNQLINNKINITWQCETRLDLLDSELLDIMKKAGCNRICFGVETINEETAKLVNRKRIGKKQIDIILNHCEKIGIKTSGFYIIGLPCETIESTIDLINFSLSLNTSFNEFTIATPYVGTPLAKWAEDKKLITNQFDPSLYSGREVAMTNGILTENQLKVLHKFANISNKQKTRRKDIIEIIKTISKKPIFIVELFKKQTAKIFLFYFLDTFKVFLLKIKIILL</sequence>
<dbReference type="GO" id="GO:0005829">
    <property type="term" value="C:cytosol"/>
    <property type="evidence" value="ECO:0007669"/>
    <property type="project" value="TreeGrafter"/>
</dbReference>
<evidence type="ECO:0000313" key="8">
    <source>
        <dbReference type="Proteomes" id="UP000178935"/>
    </source>
</evidence>
<gene>
    <name evidence="7" type="ORF">A2561_02605</name>
</gene>
<dbReference type="EMBL" id="MHPU01000008">
    <property type="protein sequence ID" value="OGZ89298.1"/>
    <property type="molecule type" value="Genomic_DNA"/>
</dbReference>
<keyword evidence="4" id="KW-0408">Iron</keyword>
<dbReference type="InterPro" id="IPR034466">
    <property type="entry name" value="Methyltransferase_Class_B"/>
</dbReference>
<dbReference type="SFLD" id="SFLDG01082">
    <property type="entry name" value="B12-binding_domain_containing"/>
    <property type="match status" value="1"/>
</dbReference>
<dbReference type="InterPro" id="IPR007197">
    <property type="entry name" value="rSAM"/>
</dbReference>
<comment type="caution">
    <text evidence="7">The sequence shown here is derived from an EMBL/GenBank/DDBJ whole genome shotgun (WGS) entry which is preliminary data.</text>
</comment>
<dbReference type="SFLD" id="SFLDG01123">
    <property type="entry name" value="methyltransferase_(Class_B)"/>
    <property type="match status" value="1"/>
</dbReference>
<evidence type="ECO:0000256" key="4">
    <source>
        <dbReference type="ARBA" id="ARBA00023004"/>
    </source>
</evidence>
<dbReference type="AlphaFoldDB" id="A0A1G2JSQ8"/>
<dbReference type="SUPFAM" id="SSF102114">
    <property type="entry name" value="Radical SAM enzymes"/>
    <property type="match status" value="1"/>
</dbReference>
<dbReference type="InterPro" id="IPR051198">
    <property type="entry name" value="BchE-like"/>
</dbReference>
<comment type="cofactor">
    <cofactor evidence="1">
        <name>[4Fe-4S] cluster</name>
        <dbReference type="ChEBI" id="CHEBI:49883"/>
    </cofactor>
</comment>
<name>A0A1G2JSQ8_9BACT</name>
<dbReference type="PANTHER" id="PTHR43409:SF16">
    <property type="entry name" value="SLR0320 PROTEIN"/>
    <property type="match status" value="1"/>
</dbReference>
<evidence type="ECO:0000313" key="7">
    <source>
        <dbReference type="EMBL" id="OGZ89298.1"/>
    </source>
</evidence>
<accession>A0A1G2JSQ8</accession>
<dbReference type="InterPro" id="IPR013785">
    <property type="entry name" value="Aldolase_TIM"/>
</dbReference>
<dbReference type="GO" id="GO:0051539">
    <property type="term" value="F:4 iron, 4 sulfur cluster binding"/>
    <property type="evidence" value="ECO:0007669"/>
    <property type="project" value="UniProtKB-KW"/>
</dbReference>
<dbReference type="PANTHER" id="PTHR43409">
    <property type="entry name" value="ANAEROBIC MAGNESIUM-PROTOPORPHYRIN IX MONOMETHYL ESTER CYCLASE-RELATED"/>
    <property type="match status" value="1"/>
</dbReference>
<dbReference type="InterPro" id="IPR058240">
    <property type="entry name" value="rSAM_sf"/>
</dbReference>
<dbReference type="InterPro" id="IPR006638">
    <property type="entry name" value="Elp3/MiaA/NifB-like_rSAM"/>
</dbReference>
<dbReference type="GO" id="GO:0046872">
    <property type="term" value="F:metal ion binding"/>
    <property type="evidence" value="ECO:0007669"/>
    <property type="project" value="UniProtKB-KW"/>
</dbReference>
<dbReference type="CDD" id="cd01335">
    <property type="entry name" value="Radical_SAM"/>
    <property type="match status" value="1"/>
</dbReference>
<reference evidence="7 8" key="1">
    <citation type="journal article" date="2016" name="Nat. Commun.">
        <title>Thousands of microbial genomes shed light on interconnected biogeochemical processes in an aquifer system.</title>
        <authorList>
            <person name="Anantharaman K."/>
            <person name="Brown C.T."/>
            <person name="Hug L.A."/>
            <person name="Sharon I."/>
            <person name="Castelle C.J."/>
            <person name="Probst A.J."/>
            <person name="Thomas B.C."/>
            <person name="Singh A."/>
            <person name="Wilkins M.J."/>
            <person name="Karaoz U."/>
            <person name="Brodie E.L."/>
            <person name="Williams K.H."/>
            <person name="Hubbard S.S."/>
            <person name="Banfield J.F."/>
        </authorList>
    </citation>
    <scope>NUCLEOTIDE SEQUENCE [LARGE SCALE GENOMIC DNA]</scope>
</reference>
<proteinExistence type="predicted"/>
<dbReference type="GO" id="GO:0003824">
    <property type="term" value="F:catalytic activity"/>
    <property type="evidence" value="ECO:0007669"/>
    <property type="project" value="InterPro"/>
</dbReference>
<keyword evidence="2" id="KW-0949">S-adenosyl-L-methionine</keyword>